<evidence type="ECO:0008006" key="3">
    <source>
        <dbReference type="Google" id="ProtNLM"/>
    </source>
</evidence>
<protein>
    <recommendedName>
        <fullName evidence="3">Reverse transcriptase/retrotransposon-derived protein RNase H-like domain-containing protein</fullName>
    </recommendedName>
</protein>
<keyword evidence="2" id="KW-1185">Reference proteome</keyword>
<accession>A0A0L0G8F3</accession>
<dbReference type="Proteomes" id="UP000054560">
    <property type="component" value="Unassembled WGS sequence"/>
</dbReference>
<gene>
    <name evidence="1" type="ORF">SARC_02539</name>
</gene>
<sequence>MACIADLLQHQRAFEECAYFLRHCATLAEPRIDEQLILFSDACEYVGIGGVCVVKRAGKVLPVSFCGSELDGAQPGYHILNVYFPGVRQFDG</sequence>
<dbReference type="RefSeq" id="XP_014159182.1">
    <property type="nucleotide sequence ID" value="XM_014303707.1"/>
</dbReference>
<name>A0A0L0G8F3_9EUKA</name>
<organism evidence="1 2">
    <name type="scientific">Sphaeroforma arctica JP610</name>
    <dbReference type="NCBI Taxonomy" id="667725"/>
    <lineage>
        <taxon>Eukaryota</taxon>
        <taxon>Ichthyosporea</taxon>
        <taxon>Ichthyophonida</taxon>
        <taxon>Sphaeroforma</taxon>
    </lineage>
</organism>
<evidence type="ECO:0000313" key="2">
    <source>
        <dbReference type="Proteomes" id="UP000054560"/>
    </source>
</evidence>
<proteinExistence type="predicted"/>
<evidence type="ECO:0000313" key="1">
    <source>
        <dbReference type="EMBL" id="KNC85280.1"/>
    </source>
</evidence>
<dbReference type="AlphaFoldDB" id="A0A0L0G8F3"/>
<dbReference type="GeneID" id="25903043"/>
<reference evidence="1 2" key="1">
    <citation type="submission" date="2011-02" db="EMBL/GenBank/DDBJ databases">
        <title>The Genome Sequence of Sphaeroforma arctica JP610.</title>
        <authorList>
            <consortium name="The Broad Institute Genome Sequencing Platform"/>
            <person name="Russ C."/>
            <person name="Cuomo C."/>
            <person name="Young S.K."/>
            <person name="Zeng Q."/>
            <person name="Gargeya S."/>
            <person name="Alvarado L."/>
            <person name="Berlin A."/>
            <person name="Chapman S.B."/>
            <person name="Chen Z."/>
            <person name="Freedman E."/>
            <person name="Gellesch M."/>
            <person name="Goldberg J."/>
            <person name="Griggs A."/>
            <person name="Gujja S."/>
            <person name="Heilman E."/>
            <person name="Heiman D."/>
            <person name="Howarth C."/>
            <person name="Mehta T."/>
            <person name="Neiman D."/>
            <person name="Pearson M."/>
            <person name="Roberts A."/>
            <person name="Saif S."/>
            <person name="Shea T."/>
            <person name="Shenoy N."/>
            <person name="Sisk P."/>
            <person name="Stolte C."/>
            <person name="Sykes S."/>
            <person name="White J."/>
            <person name="Yandava C."/>
            <person name="Burger G."/>
            <person name="Gray M.W."/>
            <person name="Holland P.W.H."/>
            <person name="King N."/>
            <person name="Lang F.B.F."/>
            <person name="Roger A.J."/>
            <person name="Ruiz-Trillo I."/>
            <person name="Haas B."/>
            <person name="Nusbaum C."/>
            <person name="Birren B."/>
        </authorList>
    </citation>
    <scope>NUCLEOTIDE SEQUENCE [LARGE SCALE GENOMIC DNA]</scope>
    <source>
        <strain evidence="1 2">JP610</strain>
    </source>
</reference>
<dbReference type="EMBL" id="KQ241711">
    <property type="protein sequence ID" value="KNC85280.1"/>
    <property type="molecule type" value="Genomic_DNA"/>
</dbReference>